<dbReference type="EMBL" id="LN906597">
    <property type="protein sequence ID" value="CUT17288.1"/>
    <property type="molecule type" value="Genomic_DNA"/>
</dbReference>
<accession>A0A0S4M570</accession>
<reference evidence="3" key="1">
    <citation type="submission" date="2015-11" db="EMBL/GenBank/DDBJ databases">
        <authorList>
            <person name="Seth-Smith H.M.B."/>
        </authorList>
    </citation>
    <scope>NUCLEOTIDE SEQUENCE [LARGE SCALE GENOMIC DNA]</scope>
    <source>
        <strain evidence="3">2013Ark11</strain>
    </source>
</reference>
<dbReference type="SUPFAM" id="SSF54523">
    <property type="entry name" value="Pili subunits"/>
    <property type="match status" value="1"/>
</dbReference>
<dbReference type="Gene3D" id="3.30.700.10">
    <property type="entry name" value="Glycoprotein, Type 4 Pilin"/>
    <property type="match status" value="1"/>
</dbReference>
<dbReference type="InterPro" id="IPR012902">
    <property type="entry name" value="N_methyl_site"/>
</dbReference>
<keyword evidence="1" id="KW-0812">Transmembrane</keyword>
<evidence type="ECO:0000313" key="2">
    <source>
        <dbReference type="EMBL" id="CUT17288.1"/>
    </source>
</evidence>
<name>A0A0S4M570_9BURK</name>
<feature type="transmembrane region" description="Helical" evidence="1">
    <location>
        <begin position="6"/>
        <end position="29"/>
    </location>
</feature>
<dbReference type="Proteomes" id="UP000198651">
    <property type="component" value="Chromosome I"/>
</dbReference>
<organism evidence="2 3">
    <name type="scientific">Candidatus Ichthyocystis hellenicum</name>
    <dbReference type="NCBI Taxonomy" id="1561003"/>
    <lineage>
        <taxon>Bacteria</taxon>
        <taxon>Pseudomonadati</taxon>
        <taxon>Pseudomonadota</taxon>
        <taxon>Betaproteobacteria</taxon>
        <taxon>Burkholderiales</taxon>
        <taxon>Candidatus Ichthyocystis</taxon>
    </lineage>
</organism>
<keyword evidence="1" id="KW-0472">Membrane</keyword>
<dbReference type="PATRIC" id="fig|1561003.3.peg.456"/>
<evidence type="ECO:0000313" key="3">
    <source>
        <dbReference type="Proteomes" id="UP000198651"/>
    </source>
</evidence>
<dbReference type="OrthoDB" id="9790526at2"/>
<proteinExistence type="predicted"/>
<dbReference type="InterPro" id="IPR045584">
    <property type="entry name" value="Pilin-like"/>
</dbReference>
<gene>
    <name evidence="2" type="ORF">Ark11_0439</name>
</gene>
<dbReference type="STRING" id="1561003.Ark11_0439"/>
<keyword evidence="3" id="KW-1185">Reference proteome</keyword>
<evidence type="ECO:0000256" key="1">
    <source>
        <dbReference type="SAM" id="Phobius"/>
    </source>
</evidence>
<keyword evidence="1" id="KW-1133">Transmembrane helix</keyword>
<dbReference type="AlphaFoldDB" id="A0A0S4M570"/>
<protein>
    <submittedName>
        <fullName evidence="2">Putative type II secretion system protein G</fullName>
    </submittedName>
</protein>
<dbReference type="PROSITE" id="PS00409">
    <property type="entry name" value="PROKAR_NTER_METHYL"/>
    <property type="match status" value="1"/>
</dbReference>
<dbReference type="Pfam" id="PF07963">
    <property type="entry name" value="N_methyl"/>
    <property type="match status" value="1"/>
</dbReference>
<sequence>MAKNRSGFTLVEAIITALILGVMASMVMAQKENSSKRAKEHELRQSLKQIRQAIDDYRDAVNKKIIIQDATQAPYPPSLSTLVKGVKSSDGKKIYFLRRIPRDPFSNNALEAAEETWNIRSYTSPPGDFSQGNDVYDVSSKSDNIGLNGIPYKDW</sequence>
<dbReference type="RefSeq" id="WP_092342082.1">
    <property type="nucleotide sequence ID" value="NZ_FLSL01000086.1"/>
</dbReference>